<evidence type="ECO:0000313" key="3">
    <source>
        <dbReference type="Proteomes" id="UP001431783"/>
    </source>
</evidence>
<sequence length="595" mass="64486">MSRLPKPSGLPVPKSGIARPTPAGQPPSTSATGLTVRATGSRTTTSRVVSSGYGRPTPSAVPQPATSRPSVPRTSQIAGPSSRPSSAGTKETVSKTKITVTKPSGQKKTAVKADKTVDVKASASGSKAKLGAPVGVKRSQAAVPIPPPSLLRKQVALQVKGQAAKAKIGCKVTAVAAKKTAVPPLEKIMTPAGPQQVIQKVITEKRVERSKCGEVVSRNIKTIELNQATGETIQVEEETQQLNPHFKANEGPVKETVTIVSERDITEAFESRIENVVRETTKLDAGLGMDLQQVSQLVEEEKEDVENALRINPPELVTQAPDKFPLRKKLQTLKLSPENIVLLEEAVVKPPISADDPLPEPSPEVMAQIIDAMDKSMQPKQDTEMTFNSLFTENMEPQAAMLNISSVAPGPLADVVVPSDSVPEIIQEEMLSKSMEEAAILVQTTAVKPADFNFSVLTPVEPKKKVRKKWERYKMITDEDPPWKVEDILETSAAVGAFPEENLDATNILETTQRGGFSEEIEKGIEYYLECNTLQYFSRVQLRGSQPPPWFPGYIYALSDMSNGVEVGKSPSQVMFAAWRSVQPEVFPNDSIVYN</sequence>
<feature type="region of interest" description="Disordered" evidence="1">
    <location>
        <begin position="1"/>
        <end position="134"/>
    </location>
</feature>
<keyword evidence="3" id="KW-1185">Reference proteome</keyword>
<organism evidence="2 3">
    <name type="scientific">Henosepilachna vigintioctopunctata</name>
    <dbReference type="NCBI Taxonomy" id="420089"/>
    <lineage>
        <taxon>Eukaryota</taxon>
        <taxon>Metazoa</taxon>
        <taxon>Ecdysozoa</taxon>
        <taxon>Arthropoda</taxon>
        <taxon>Hexapoda</taxon>
        <taxon>Insecta</taxon>
        <taxon>Pterygota</taxon>
        <taxon>Neoptera</taxon>
        <taxon>Endopterygota</taxon>
        <taxon>Coleoptera</taxon>
        <taxon>Polyphaga</taxon>
        <taxon>Cucujiformia</taxon>
        <taxon>Coccinelloidea</taxon>
        <taxon>Coccinellidae</taxon>
        <taxon>Epilachninae</taxon>
        <taxon>Epilachnini</taxon>
        <taxon>Henosepilachna</taxon>
    </lineage>
</organism>
<comment type="caution">
    <text evidence="2">The sequence shown here is derived from an EMBL/GenBank/DDBJ whole genome shotgun (WGS) entry which is preliminary data.</text>
</comment>
<name>A0AAW1V4F3_9CUCU</name>
<protein>
    <submittedName>
        <fullName evidence="2">Uncharacterized protein</fullName>
    </submittedName>
</protein>
<feature type="compositionally biased region" description="Low complexity" evidence="1">
    <location>
        <begin position="35"/>
        <end position="54"/>
    </location>
</feature>
<accession>A0AAW1V4F3</accession>
<proteinExistence type="predicted"/>
<evidence type="ECO:0000256" key="1">
    <source>
        <dbReference type="SAM" id="MobiDB-lite"/>
    </source>
</evidence>
<gene>
    <name evidence="2" type="ORF">WA026_006895</name>
</gene>
<reference evidence="2 3" key="1">
    <citation type="submission" date="2023-03" db="EMBL/GenBank/DDBJ databases">
        <title>Genome insight into feeding habits of ladybird beetles.</title>
        <authorList>
            <person name="Li H.-S."/>
            <person name="Huang Y.-H."/>
            <person name="Pang H."/>
        </authorList>
    </citation>
    <scope>NUCLEOTIDE SEQUENCE [LARGE SCALE GENOMIC DNA]</scope>
    <source>
        <strain evidence="2">SYSU_2023b</strain>
        <tissue evidence="2">Whole body</tissue>
    </source>
</reference>
<evidence type="ECO:0000313" key="2">
    <source>
        <dbReference type="EMBL" id="KAK9889540.1"/>
    </source>
</evidence>
<dbReference type="Proteomes" id="UP001431783">
    <property type="component" value="Unassembled WGS sequence"/>
</dbReference>
<feature type="compositionally biased region" description="Polar residues" evidence="1">
    <location>
        <begin position="64"/>
        <end position="107"/>
    </location>
</feature>
<dbReference type="AlphaFoldDB" id="A0AAW1V4F3"/>
<dbReference type="EMBL" id="JARQZJ010000123">
    <property type="protein sequence ID" value="KAK9889540.1"/>
    <property type="molecule type" value="Genomic_DNA"/>
</dbReference>
<feature type="compositionally biased region" description="Low complexity" evidence="1">
    <location>
        <begin position="120"/>
        <end position="129"/>
    </location>
</feature>